<accession>N1TYN1</accession>
<organism evidence="1 2">
    <name type="scientific">Leptospira weilii str. Ecochallenge</name>
    <dbReference type="NCBI Taxonomy" id="1049986"/>
    <lineage>
        <taxon>Bacteria</taxon>
        <taxon>Pseudomonadati</taxon>
        <taxon>Spirochaetota</taxon>
        <taxon>Spirochaetia</taxon>
        <taxon>Leptospirales</taxon>
        <taxon>Leptospiraceae</taxon>
        <taxon>Leptospira</taxon>
    </lineage>
</organism>
<dbReference type="Proteomes" id="UP000012249">
    <property type="component" value="Unassembled WGS sequence"/>
</dbReference>
<evidence type="ECO:0000313" key="2">
    <source>
        <dbReference type="Proteomes" id="UP000012249"/>
    </source>
</evidence>
<reference evidence="1 2" key="1">
    <citation type="submission" date="2013-02" db="EMBL/GenBank/DDBJ databases">
        <authorList>
            <person name="Harkins D.M."/>
            <person name="Durkin A.S."/>
            <person name="Brinkac L.M."/>
            <person name="Haft D.H."/>
            <person name="Selengut J.D."/>
            <person name="Sanka R."/>
            <person name="DePew J."/>
            <person name="Purushe J."/>
            <person name="Haake D.A."/>
            <person name="Matsunaga J."/>
            <person name="Vinetz J.M."/>
            <person name="Sutton G.G."/>
            <person name="Nierman W.C."/>
            <person name="Fouts D.E."/>
        </authorList>
    </citation>
    <scope>NUCLEOTIDE SEQUENCE [LARGE SCALE GENOMIC DNA]</scope>
    <source>
        <strain evidence="1 2">Ecochallenge</strain>
    </source>
</reference>
<proteinExistence type="predicted"/>
<sequence length="46" mass="5620">MKRFQFNLEPVLNLRKKKKTRNLKVFPSSREKSIRSAIPFERTKDR</sequence>
<gene>
    <name evidence="1" type="ORF">LEP1GSC043_2560</name>
</gene>
<dbReference type="EMBL" id="AHMI02000239">
    <property type="protein sequence ID" value="EMY13388.1"/>
    <property type="molecule type" value="Genomic_DNA"/>
</dbReference>
<dbReference type="AlphaFoldDB" id="N1TYN1"/>
<evidence type="ECO:0000313" key="1">
    <source>
        <dbReference type="EMBL" id="EMY13388.1"/>
    </source>
</evidence>
<name>N1TYN1_9LEPT</name>
<comment type="caution">
    <text evidence="1">The sequence shown here is derived from an EMBL/GenBank/DDBJ whole genome shotgun (WGS) entry which is preliminary data.</text>
</comment>
<protein>
    <submittedName>
        <fullName evidence="1">Uncharacterized protein</fullName>
    </submittedName>
</protein>